<dbReference type="EMBL" id="JACIJG010000010">
    <property type="protein sequence ID" value="MBB5703039.1"/>
    <property type="molecule type" value="Genomic_DNA"/>
</dbReference>
<keyword evidence="3" id="KW-1185">Reference proteome</keyword>
<sequence length="198" mass="22282">MSDVSVSENIRALAREGLKVAEIARRLGIRYQHAYNVLKQSPAPSSAAARDSQRKVSLDLTDALVLVSCVSQKLTRPAPAQLLYRSEWFLKVRKVVESQKADWLILSALHGVIAPDTEIAPYEKTLNTADVIERRAWAENTLRQLGPHLIGRRRVVIFAGQRYREFLVPALHDDGYEVDVPMANLRIGEQLAWLTSRS</sequence>
<evidence type="ECO:0000313" key="2">
    <source>
        <dbReference type="EMBL" id="MBB5703039.1"/>
    </source>
</evidence>
<proteinExistence type="predicted"/>
<dbReference type="Proteomes" id="UP000555546">
    <property type="component" value="Unassembled WGS sequence"/>
</dbReference>
<dbReference type="RefSeq" id="WP_183653890.1">
    <property type="nucleotide sequence ID" value="NZ_JACIJG010000010.1"/>
</dbReference>
<dbReference type="AlphaFoldDB" id="A0A7W9AZI7"/>
<feature type="domain" description="DUF6884" evidence="1">
    <location>
        <begin position="65"/>
        <end position="195"/>
    </location>
</feature>
<reference evidence="2 3" key="1">
    <citation type="submission" date="2020-08" db="EMBL/GenBank/DDBJ databases">
        <title>Genomic Encyclopedia of Type Strains, Phase IV (KMG-IV): sequencing the most valuable type-strain genomes for metagenomic binning, comparative biology and taxonomic classification.</title>
        <authorList>
            <person name="Goeker M."/>
        </authorList>
    </citation>
    <scope>NUCLEOTIDE SEQUENCE [LARGE SCALE GENOMIC DNA]</scope>
    <source>
        <strain evidence="2 3">DSM 26944</strain>
    </source>
</reference>
<evidence type="ECO:0000259" key="1">
    <source>
        <dbReference type="Pfam" id="PF21818"/>
    </source>
</evidence>
<dbReference type="InterPro" id="IPR049251">
    <property type="entry name" value="DUF6884"/>
</dbReference>
<accession>A0A7W9AZI7</accession>
<protein>
    <recommendedName>
        <fullName evidence="1">DUF6884 domain-containing protein</fullName>
    </recommendedName>
</protein>
<name>A0A7W9AZI7_9HYPH</name>
<gene>
    <name evidence="2" type="ORF">FHS76_002930</name>
</gene>
<evidence type="ECO:0000313" key="3">
    <source>
        <dbReference type="Proteomes" id="UP000555546"/>
    </source>
</evidence>
<comment type="caution">
    <text evidence="2">The sequence shown here is derived from an EMBL/GenBank/DDBJ whole genome shotgun (WGS) entry which is preliminary data.</text>
</comment>
<organism evidence="2 3">
    <name type="scientific">Brucella daejeonensis</name>
    <dbReference type="NCBI Taxonomy" id="659015"/>
    <lineage>
        <taxon>Bacteria</taxon>
        <taxon>Pseudomonadati</taxon>
        <taxon>Pseudomonadota</taxon>
        <taxon>Alphaproteobacteria</taxon>
        <taxon>Hyphomicrobiales</taxon>
        <taxon>Brucellaceae</taxon>
        <taxon>Brucella/Ochrobactrum group</taxon>
        <taxon>Brucella</taxon>
    </lineage>
</organism>
<dbReference type="Pfam" id="PF21818">
    <property type="entry name" value="DUF6884"/>
    <property type="match status" value="1"/>
</dbReference>